<reference evidence="2" key="2">
    <citation type="submission" date="2020-09" db="EMBL/GenBank/DDBJ databases">
        <title>Novel species in genus Aeromicrobium.</title>
        <authorList>
            <person name="Zhang G."/>
        </authorList>
    </citation>
    <scope>NUCLEOTIDE SEQUENCE</scope>
    <source>
        <strain evidence="2">SSW1-57</strain>
    </source>
</reference>
<evidence type="ECO:0000313" key="3">
    <source>
        <dbReference type="EMBL" id="NYI38132.1"/>
    </source>
</evidence>
<reference evidence="3 4" key="1">
    <citation type="submission" date="2020-07" db="EMBL/GenBank/DDBJ databases">
        <title>Sequencing the genomes of 1000 actinobacteria strains.</title>
        <authorList>
            <person name="Klenk H.-P."/>
        </authorList>
    </citation>
    <scope>NUCLEOTIDE SEQUENCE [LARGE SCALE GENOMIC DNA]</scope>
    <source>
        <strain evidence="3 4">DSM 19087</strain>
    </source>
</reference>
<protein>
    <submittedName>
        <fullName evidence="2">Uncharacterized protein</fullName>
    </submittedName>
</protein>
<comment type="caution">
    <text evidence="2">The sequence shown here is derived from an EMBL/GenBank/DDBJ whole genome shotgun (WGS) entry which is preliminary data.</text>
</comment>
<dbReference type="EMBL" id="JACWMT010000003">
    <property type="protein sequence ID" value="MBD1271128.1"/>
    <property type="molecule type" value="Genomic_DNA"/>
</dbReference>
<keyword evidence="4" id="KW-1185">Reference proteome</keyword>
<organism evidence="2 5">
    <name type="scientific">Aeromicrobium tamlense</name>
    <dbReference type="NCBI Taxonomy" id="375541"/>
    <lineage>
        <taxon>Bacteria</taxon>
        <taxon>Bacillati</taxon>
        <taxon>Actinomycetota</taxon>
        <taxon>Actinomycetes</taxon>
        <taxon>Propionibacteriales</taxon>
        <taxon>Nocardioidaceae</taxon>
        <taxon>Aeromicrobium</taxon>
    </lineage>
</organism>
<evidence type="ECO:0000313" key="4">
    <source>
        <dbReference type="Proteomes" id="UP000587211"/>
    </source>
</evidence>
<accession>A0A8I0FYW8</accession>
<name>A0A8I0FYW8_9ACTN</name>
<dbReference type="Proteomes" id="UP000659061">
    <property type="component" value="Unassembled WGS sequence"/>
</dbReference>
<dbReference type="RefSeq" id="WP_179424570.1">
    <property type="nucleotide sequence ID" value="NZ_BAAAMP010000001.1"/>
</dbReference>
<dbReference type="AlphaFoldDB" id="A0A8I0FYW8"/>
<evidence type="ECO:0000313" key="1">
    <source>
        <dbReference type="EMBL" id="MBD1270740.1"/>
    </source>
</evidence>
<evidence type="ECO:0000313" key="2">
    <source>
        <dbReference type="EMBL" id="MBD1271128.1"/>
    </source>
</evidence>
<sequence>MDETYEFWIKGEMTPDLLDSFRPVKVEHAFDHTTLLLPVRDEPELFGVVARCEVLGLKILRMEKLS</sequence>
<dbReference type="EMBL" id="JACWMT010000002">
    <property type="protein sequence ID" value="MBD1270740.1"/>
    <property type="molecule type" value="Genomic_DNA"/>
</dbReference>
<gene>
    <name evidence="3" type="ORF">BJ975_001507</name>
    <name evidence="1" type="ORF">IDH50_10900</name>
    <name evidence="2" type="ORF">IDH50_12860</name>
</gene>
<evidence type="ECO:0000313" key="5">
    <source>
        <dbReference type="Proteomes" id="UP000659061"/>
    </source>
</evidence>
<dbReference type="EMBL" id="JACBZN010000001">
    <property type="protein sequence ID" value="NYI38132.1"/>
    <property type="molecule type" value="Genomic_DNA"/>
</dbReference>
<dbReference type="Proteomes" id="UP000587211">
    <property type="component" value="Unassembled WGS sequence"/>
</dbReference>
<proteinExistence type="predicted"/>